<name>A0ABM0ZZ87_APLCA</name>
<organism evidence="1 2">
    <name type="scientific">Aplysia californica</name>
    <name type="common">California sea hare</name>
    <dbReference type="NCBI Taxonomy" id="6500"/>
    <lineage>
        <taxon>Eukaryota</taxon>
        <taxon>Metazoa</taxon>
        <taxon>Spiralia</taxon>
        <taxon>Lophotrochozoa</taxon>
        <taxon>Mollusca</taxon>
        <taxon>Gastropoda</taxon>
        <taxon>Heterobranchia</taxon>
        <taxon>Euthyneura</taxon>
        <taxon>Tectipleura</taxon>
        <taxon>Aplysiida</taxon>
        <taxon>Aplysioidea</taxon>
        <taxon>Aplysiidae</taxon>
        <taxon>Aplysia</taxon>
    </lineage>
</organism>
<evidence type="ECO:0000313" key="2">
    <source>
        <dbReference type="RefSeq" id="XP_012937572.2"/>
    </source>
</evidence>
<dbReference type="RefSeq" id="XP_012937572.2">
    <property type="nucleotide sequence ID" value="XM_013082118.2"/>
</dbReference>
<gene>
    <name evidence="2" type="primary">LOC101853851</name>
</gene>
<proteinExistence type="predicted"/>
<sequence>MEGDKLRYSCVGGGNEGSKKCIVEGVTYENGQKFSIPGRSKCFMYQCANGKANTIQEGCEVDGECRDVGSTFLRNPCDTYKCIKEVKEDANYFKASIINRRCEDSNGKCHSPGDVFSKRIGSVVYNNCSCTLEQKHTKYRCYAPDTDGQPKDCDIGGITYPDGKMFALPGQSMCLKYLCTKGVVSVAQEACEVDGACVPLNSISDDGCSKFKCIKEDGNEGLTYRSEQSEIMCRDVYGNSQPLCTEFYHGIKGKHYPNCTCTLNETGQIDYSCVDAKCEVDGRNYGHGERFVVSTRSHCVKYLCWHGGWDISQGACEINGDCYPADAEFQIDCKQYKCATVQKNGIDFFEAQLIGDRDECQDKDGTCQSPGEVFSKVVDSKTYTKCTCKVELDHSFYHCTSANGENEPRDCVVDGNTHKDGAVFTLNGQSPCLKFRCSDGDVDIDEEGCEHKGECKPVGSQVEENCERSKCLKERGLARWVTSKFLPCNTEGSD</sequence>
<evidence type="ECO:0000313" key="1">
    <source>
        <dbReference type="Proteomes" id="UP000694888"/>
    </source>
</evidence>
<keyword evidence="1" id="KW-1185">Reference proteome</keyword>
<reference evidence="2" key="1">
    <citation type="submission" date="2025-08" db="UniProtKB">
        <authorList>
            <consortium name="RefSeq"/>
        </authorList>
    </citation>
    <scope>IDENTIFICATION</scope>
</reference>
<dbReference type="Proteomes" id="UP000694888">
    <property type="component" value="Unplaced"/>
</dbReference>
<protein>
    <submittedName>
        <fullName evidence="2">Uncharacterized protein LOC101853851</fullName>
    </submittedName>
</protein>
<accession>A0ABM0ZZ87</accession>
<dbReference type="GeneID" id="101853851"/>